<dbReference type="PANTHER" id="PTHR11008:SF32">
    <property type="entry name" value="CIRCADIAN CLOCK-CONTROLLED PROTEIN DAYWAKE-RELATED"/>
    <property type="match status" value="1"/>
</dbReference>
<protein>
    <submittedName>
        <fullName evidence="1">Uncharacterized protein</fullName>
    </submittedName>
</protein>
<dbReference type="GO" id="GO:0005615">
    <property type="term" value="C:extracellular space"/>
    <property type="evidence" value="ECO:0007669"/>
    <property type="project" value="TreeGrafter"/>
</dbReference>
<accession>T1H6Y9</accession>
<dbReference type="AlphaFoldDB" id="T1H6Y9"/>
<dbReference type="EnsemblMetazoa" id="MESCA012471-RA">
    <property type="protein sequence ID" value="MESCA012471-PA"/>
    <property type="gene ID" value="MESCA012471"/>
</dbReference>
<name>T1H6Y9_MEGSC</name>
<dbReference type="PANTHER" id="PTHR11008">
    <property type="entry name" value="PROTEIN TAKEOUT-LIKE PROTEIN"/>
    <property type="match status" value="1"/>
</dbReference>
<dbReference type="Gene3D" id="3.15.10.30">
    <property type="entry name" value="Haemolymph juvenile hormone binding protein"/>
    <property type="match status" value="1"/>
</dbReference>
<reference evidence="2" key="1">
    <citation type="submission" date="2013-02" db="EMBL/GenBank/DDBJ databases">
        <authorList>
            <person name="Hughes D."/>
        </authorList>
    </citation>
    <scope>NUCLEOTIDE SEQUENCE</scope>
    <source>
        <strain>Durham</strain>
        <strain evidence="2">NC isolate 2 -- Noor lab</strain>
    </source>
</reference>
<sequence length="81" mass="9200">GFRGSNNFKFEMFFTFSKINIVGKYVADGRILILPIQGDGDSEINLINTKSAVKFKPKVTTQNGKQFLEVDKLKVFLDPER</sequence>
<dbReference type="HOGENOM" id="CLU_2580685_0_0_1"/>
<proteinExistence type="predicted"/>
<evidence type="ECO:0000313" key="1">
    <source>
        <dbReference type="EnsemblMetazoa" id="MESCA012471-PA"/>
    </source>
</evidence>
<organism evidence="1 2">
    <name type="scientific">Megaselia scalaris</name>
    <name type="common">Humpbacked fly</name>
    <name type="synonym">Phora scalaris</name>
    <dbReference type="NCBI Taxonomy" id="36166"/>
    <lineage>
        <taxon>Eukaryota</taxon>
        <taxon>Metazoa</taxon>
        <taxon>Ecdysozoa</taxon>
        <taxon>Arthropoda</taxon>
        <taxon>Hexapoda</taxon>
        <taxon>Insecta</taxon>
        <taxon>Pterygota</taxon>
        <taxon>Neoptera</taxon>
        <taxon>Endopterygota</taxon>
        <taxon>Diptera</taxon>
        <taxon>Brachycera</taxon>
        <taxon>Muscomorpha</taxon>
        <taxon>Platypezoidea</taxon>
        <taxon>Phoridae</taxon>
        <taxon>Megaseliini</taxon>
        <taxon>Megaselia</taxon>
    </lineage>
</organism>
<dbReference type="Pfam" id="PF06585">
    <property type="entry name" value="JHBP"/>
    <property type="match status" value="1"/>
</dbReference>
<dbReference type="Proteomes" id="UP000015102">
    <property type="component" value="Unassembled WGS sequence"/>
</dbReference>
<reference evidence="1" key="2">
    <citation type="submission" date="2015-06" db="UniProtKB">
        <authorList>
            <consortium name="EnsemblMetazoa"/>
        </authorList>
    </citation>
    <scope>IDENTIFICATION</scope>
</reference>
<evidence type="ECO:0000313" key="2">
    <source>
        <dbReference type="Proteomes" id="UP000015102"/>
    </source>
</evidence>
<dbReference type="InterPro" id="IPR038606">
    <property type="entry name" value="To_sf"/>
</dbReference>
<dbReference type="InterPro" id="IPR010562">
    <property type="entry name" value="Haemolymph_juvenile_hormone-bd"/>
</dbReference>
<keyword evidence="2" id="KW-1185">Reference proteome</keyword>